<name>A0A4Y2VQ05_ARAVE</name>
<gene>
    <name evidence="1" type="ORF">AVEN_35074_1</name>
</gene>
<organism evidence="1 2">
    <name type="scientific">Araneus ventricosus</name>
    <name type="common">Orbweaver spider</name>
    <name type="synonym">Epeira ventricosa</name>
    <dbReference type="NCBI Taxonomy" id="182803"/>
    <lineage>
        <taxon>Eukaryota</taxon>
        <taxon>Metazoa</taxon>
        <taxon>Ecdysozoa</taxon>
        <taxon>Arthropoda</taxon>
        <taxon>Chelicerata</taxon>
        <taxon>Arachnida</taxon>
        <taxon>Araneae</taxon>
        <taxon>Araneomorphae</taxon>
        <taxon>Entelegynae</taxon>
        <taxon>Araneoidea</taxon>
        <taxon>Araneidae</taxon>
        <taxon>Araneus</taxon>
    </lineage>
</organism>
<protein>
    <recommendedName>
        <fullName evidence="3">Mos1 transposase HTH domain-containing protein</fullName>
    </recommendedName>
</protein>
<keyword evidence="2" id="KW-1185">Reference proteome</keyword>
<evidence type="ECO:0000313" key="1">
    <source>
        <dbReference type="EMBL" id="GBO25827.1"/>
    </source>
</evidence>
<dbReference type="EMBL" id="BGPR01048815">
    <property type="protein sequence ID" value="GBO25827.1"/>
    <property type="molecule type" value="Genomic_DNA"/>
</dbReference>
<evidence type="ECO:0008006" key="3">
    <source>
        <dbReference type="Google" id="ProtNLM"/>
    </source>
</evidence>
<evidence type="ECO:0000313" key="2">
    <source>
        <dbReference type="Proteomes" id="UP000499080"/>
    </source>
</evidence>
<sequence length="110" mass="12956">MCRVYGENFMRNGVMREWCRKFKDGGTVVHDEERHDMTASHTHGAYNLKDYLTSWAKWLYNQRKLGFEELQSNFKVHLTSLAAMFFEEGIGNLVNRCDKCLSLHGDYLEK</sequence>
<dbReference type="Proteomes" id="UP000499080">
    <property type="component" value="Unassembled WGS sequence"/>
</dbReference>
<comment type="caution">
    <text evidence="1">The sequence shown here is derived from an EMBL/GenBank/DDBJ whole genome shotgun (WGS) entry which is preliminary data.</text>
</comment>
<reference evidence="1 2" key="1">
    <citation type="journal article" date="2019" name="Sci. Rep.">
        <title>Orb-weaving spider Araneus ventricosus genome elucidates the spidroin gene catalogue.</title>
        <authorList>
            <person name="Kono N."/>
            <person name="Nakamura H."/>
            <person name="Ohtoshi R."/>
            <person name="Moran D.A.P."/>
            <person name="Shinohara A."/>
            <person name="Yoshida Y."/>
            <person name="Fujiwara M."/>
            <person name="Mori M."/>
            <person name="Tomita M."/>
            <person name="Arakawa K."/>
        </authorList>
    </citation>
    <scope>NUCLEOTIDE SEQUENCE [LARGE SCALE GENOMIC DNA]</scope>
</reference>
<accession>A0A4Y2VQ05</accession>
<dbReference type="AlphaFoldDB" id="A0A4Y2VQ05"/>
<proteinExistence type="predicted"/>